<name>A0A0P0RMU6_9BURK</name>
<evidence type="ECO:0000256" key="1">
    <source>
        <dbReference type="ARBA" id="ARBA00010333"/>
    </source>
</evidence>
<dbReference type="GO" id="GO:0006865">
    <property type="term" value="P:amino acid transport"/>
    <property type="evidence" value="ECO:0007669"/>
    <property type="project" value="TreeGrafter"/>
</dbReference>
<dbReference type="Pfam" id="PF00497">
    <property type="entry name" value="SBP_bac_3"/>
    <property type="match status" value="1"/>
</dbReference>
<dbReference type="PANTHER" id="PTHR30085">
    <property type="entry name" value="AMINO ACID ABC TRANSPORTER PERMEASE"/>
    <property type="match status" value="1"/>
</dbReference>
<evidence type="ECO:0000313" key="6">
    <source>
        <dbReference type="Proteomes" id="UP000019146"/>
    </source>
</evidence>
<dbReference type="EMBL" id="CP012748">
    <property type="protein sequence ID" value="ALL70240.1"/>
    <property type="molecule type" value="Genomic_DNA"/>
</dbReference>
<gene>
    <name evidence="5" type="ORF">K788_0001417</name>
</gene>
<dbReference type="GO" id="GO:0005576">
    <property type="term" value="C:extracellular region"/>
    <property type="evidence" value="ECO:0007669"/>
    <property type="project" value="TreeGrafter"/>
</dbReference>
<keyword evidence="3" id="KW-0732">Signal</keyword>
<dbReference type="KEGG" id="bcai:K788_0001417"/>
<geneLocation type="plasmid" evidence="6"/>
<accession>A0A0P0RMU6</accession>
<dbReference type="SUPFAM" id="SSF53850">
    <property type="entry name" value="Periplasmic binding protein-like II"/>
    <property type="match status" value="1"/>
</dbReference>
<dbReference type="Gene3D" id="3.40.190.10">
    <property type="entry name" value="Periplasmic binding protein-like II"/>
    <property type="match status" value="2"/>
</dbReference>
<organism evidence="5 6">
    <name type="scientific">Paraburkholderia caribensis MBA4</name>
    <dbReference type="NCBI Taxonomy" id="1323664"/>
    <lineage>
        <taxon>Bacteria</taxon>
        <taxon>Pseudomonadati</taxon>
        <taxon>Pseudomonadota</taxon>
        <taxon>Betaproteobacteria</taxon>
        <taxon>Burkholderiales</taxon>
        <taxon>Burkholderiaceae</taxon>
        <taxon>Paraburkholderia</taxon>
    </lineage>
</organism>
<sequence length="311" mass="33980">MPSSLGVFTVVRLNASVLSFIRSLMTISKAAHNKRSLGFPLRFALLATLAATLFTPRAHADQTLDKISSRHEIAVGVMISGSPFGSLDPQTQQPRGMNVDLANDIGKRLGVKVQLVSVLPSTRVQFLQQGKVDILIANMEYNAQRGEILDHVPTPYYRVGGTAITPNSSGITKWEDLRGKPVCISQGSSYIRPVVEKYGAIPRAFPGASQSLLALRGGSCVAAVHDAAPLLYPLQQHDPEWRDYRTLQPELEPAPSVIWVRQGEKDAAAKLDAIVRDWHRTGWLIEDEAKNGLTPASPALAEWHKQVPSVQ</sequence>
<keyword evidence="2" id="KW-0813">Transport</keyword>
<proteinExistence type="inferred from homology"/>
<comment type="similarity">
    <text evidence="1">Belongs to the bacterial solute-binding protein 3 family.</text>
</comment>
<dbReference type="SMART" id="SM00062">
    <property type="entry name" value="PBPb"/>
    <property type="match status" value="1"/>
</dbReference>
<dbReference type="PANTHER" id="PTHR30085:SF6">
    <property type="entry name" value="ABC TRANSPORTER GLUTAMINE-BINDING PROTEIN GLNH"/>
    <property type="match status" value="1"/>
</dbReference>
<dbReference type="AlphaFoldDB" id="A0A0P0RMU6"/>
<protein>
    <submittedName>
        <fullName evidence="5">Amino acid ABC transporter substrate-binding protein, PAAT family</fullName>
    </submittedName>
</protein>
<dbReference type="CDD" id="cd13693">
    <property type="entry name" value="PBP2_polar_AA"/>
    <property type="match status" value="1"/>
</dbReference>
<dbReference type="Proteomes" id="UP000019146">
    <property type="component" value="Plasmid unnamed"/>
</dbReference>
<dbReference type="InterPro" id="IPR001638">
    <property type="entry name" value="Solute-binding_3/MltF_N"/>
</dbReference>
<reference evidence="5 6" key="1">
    <citation type="journal article" date="2014" name="Genome Announc.">
        <title>Draft Genome Sequence of the Haloacid-Degrading Burkholderia caribensis Strain MBA4.</title>
        <authorList>
            <person name="Pan Y."/>
            <person name="Kong K.F."/>
            <person name="Tsang J.S."/>
        </authorList>
    </citation>
    <scope>NUCLEOTIDE SEQUENCE [LARGE SCALE GENOMIC DNA]</scope>
    <source>
        <strain evidence="5 6">MBA4</strain>
        <plasmid evidence="6">Plasmid</plasmid>
    </source>
</reference>
<dbReference type="InterPro" id="IPR051455">
    <property type="entry name" value="Bact_solute-bind_prot3"/>
</dbReference>
<evidence type="ECO:0000256" key="3">
    <source>
        <dbReference type="ARBA" id="ARBA00022729"/>
    </source>
</evidence>
<evidence type="ECO:0000259" key="4">
    <source>
        <dbReference type="SMART" id="SM00062"/>
    </source>
</evidence>
<keyword evidence="5" id="KW-0614">Plasmid</keyword>
<evidence type="ECO:0000313" key="5">
    <source>
        <dbReference type="EMBL" id="ALL70240.1"/>
    </source>
</evidence>
<dbReference type="GO" id="GO:0030288">
    <property type="term" value="C:outer membrane-bounded periplasmic space"/>
    <property type="evidence" value="ECO:0007669"/>
    <property type="project" value="TreeGrafter"/>
</dbReference>
<evidence type="ECO:0000256" key="2">
    <source>
        <dbReference type="ARBA" id="ARBA00022448"/>
    </source>
</evidence>
<feature type="domain" description="Solute-binding protein family 3/N-terminal" evidence="4">
    <location>
        <begin position="72"/>
        <end position="295"/>
    </location>
</feature>